<name>A0ABD1R8G4_9LAMI</name>
<evidence type="ECO:0000256" key="2">
    <source>
        <dbReference type="SAM" id="MobiDB-lite"/>
    </source>
</evidence>
<dbReference type="Gene3D" id="1.10.287.110">
    <property type="entry name" value="DnaJ domain"/>
    <property type="match status" value="1"/>
</dbReference>
<feature type="domain" description="J" evidence="3">
    <location>
        <begin position="761"/>
        <end position="826"/>
    </location>
</feature>
<keyword evidence="5" id="KW-1185">Reference proteome</keyword>
<feature type="region of interest" description="Disordered" evidence="2">
    <location>
        <begin position="427"/>
        <end position="451"/>
    </location>
</feature>
<evidence type="ECO:0000313" key="4">
    <source>
        <dbReference type="EMBL" id="KAL2484710.1"/>
    </source>
</evidence>
<proteinExistence type="predicted"/>
<dbReference type="PROSITE" id="PS50076">
    <property type="entry name" value="DNAJ_2"/>
    <property type="match status" value="1"/>
</dbReference>
<dbReference type="PANTHER" id="PTHR36335:SF1">
    <property type="entry name" value="CHAPERONE DNAJ-DOMAIN SUPERFAMILY PROTEIN"/>
    <property type="match status" value="1"/>
</dbReference>
<comment type="caution">
    <text evidence="4">The sequence shown here is derived from an EMBL/GenBank/DDBJ whole genome shotgun (WGS) entry which is preliminary data.</text>
</comment>
<feature type="compositionally biased region" description="Polar residues" evidence="2">
    <location>
        <begin position="441"/>
        <end position="451"/>
    </location>
</feature>
<dbReference type="Proteomes" id="UP001604336">
    <property type="component" value="Unassembled WGS sequence"/>
</dbReference>
<feature type="region of interest" description="Disordered" evidence="2">
    <location>
        <begin position="249"/>
        <end position="276"/>
    </location>
</feature>
<feature type="compositionally biased region" description="Polar residues" evidence="2">
    <location>
        <begin position="251"/>
        <end position="265"/>
    </location>
</feature>
<evidence type="ECO:0000259" key="3">
    <source>
        <dbReference type="PROSITE" id="PS50076"/>
    </source>
</evidence>
<keyword evidence="1" id="KW-0175">Coiled coil</keyword>
<feature type="coiled-coil region" evidence="1">
    <location>
        <begin position="707"/>
        <end position="738"/>
    </location>
</feature>
<dbReference type="SUPFAM" id="SSF46565">
    <property type="entry name" value="Chaperone J-domain"/>
    <property type="match status" value="1"/>
</dbReference>
<evidence type="ECO:0000313" key="5">
    <source>
        <dbReference type="Proteomes" id="UP001604336"/>
    </source>
</evidence>
<feature type="compositionally biased region" description="Low complexity" evidence="2">
    <location>
        <begin position="207"/>
        <end position="218"/>
    </location>
</feature>
<dbReference type="InterPro" id="IPR001623">
    <property type="entry name" value="DnaJ_domain"/>
</dbReference>
<dbReference type="PANTHER" id="PTHR36335">
    <property type="entry name" value="CHAPERONE DNAJ-DOMAIN SUPERFAMILY PROTEIN"/>
    <property type="match status" value="1"/>
</dbReference>
<feature type="region of interest" description="Disordered" evidence="2">
    <location>
        <begin position="185"/>
        <end position="221"/>
    </location>
</feature>
<evidence type="ECO:0000256" key="1">
    <source>
        <dbReference type="SAM" id="Coils"/>
    </source>
</evidence>
<dbReference type="InterPro" id="IPR036869">
    <property type="entry name" value="J_dom_sf"/>
</dbReference>
<sequence>MAAFVVDNEEVTEAGEKGLQVGAVGSDSIVVWPLTALARGSGGSRDVVGLERRENRGELTINYSIEASGSGGVLPSFESSGDIATTMDINYGAQCLCGITILWEMSGISIGHSHPEPCSGRKTLQSCRNTKEADNVVLIDVDSEHFDNVVIIDIPESLPKRRRRSSMLPKDKKWPFRTVICTDDDESTDENRSGLGVNENGSFSNGASASKVSSPASKNFENSADAASKECQFDQDNVIPVKLSKCRHTYSGKSSTSNRYGLSTDSESELSDNEHPDCELMEDSLGKLQQHWEETFFRRKKDIPNGQSGIRDHDSASRVLNDDHHQNVITESKNRQHKEPPFCSSIGKTSHGNEAPSPFITEEHAYFDSNSYGYGFDDPDFDDISLQSFLKAHMWYGKSNGYKRAHSEAKDPPFNYAEQKYSQRYEPVSPGCQNEEGWNPPASSYSPYNRQGTEQVDHPTMAFQDDEETPMNSFHGKPSLVEEEASMCKCQNSYETDGDDVRSSLTDKDKKFQETFTGNIKEKEHLEPCEPLATSIVNKENLISNKSSFMNFPSPSEQVNVVVSPSSDILGPVPGEVSFCKNSPLGSGDGIDNCYHQESRKPVSETLILCNGLDNAAQLRQDNSSVEAVENLVESGDEKGDQKHIQNGGTSHGVENCIINEREKLKETDEYKRATEEEWASRQQALKIQAEEAQYLRQLRKRKKADSMRLQDMAKRQKQRVEEIRETQKKDVENLNLKEIMRSKVRKELKKLEMTCRNMASLLHSLGIHVGSWPRPSQHEVQAAYKRALLTFHPDRALRSDIRQQVEAEEKFKLINRLKEKLLPSS</sequence>
<dbReference type="AlphaFoldDB" id="A0ABD1R8G4"/>
<accession>A0ABD1R8G4</accession>
<protein>
    <submittedName>
        <fullName evidence="4">Chaperone DnaJ-domain superfamily protein</fullName>
    </submittedName>
</protein>
<organism evidence="4 5">
    <name type="scientific">Abeliophyllum distichum</name>
    <dbReference type="NCBI Taxonomy" id="126358"/>
    <lineage>
        <taxon>Eukaryota</taxon>
        <taxon>Viridiplantae</taxon>
        <taxon>Streptophyta</taxon>
        <taxon>Embryophyta</taxon>
        <taxon>Tracheophyta</taxon>
        <taxon>Spermatophyta</taxon>
        <taxon>Magnoliopsida</taxon>
        <taxon>eudicotyledons</taxon>
        <taxon>Gunneridae</taxon>
        <taxon>Pentapetalae</taxon>
        <taxon>asterids</taxon>
        <taxon>lamiids</taxon>
        <taxon>Lamiales</taxon>
        <taxon>Oleaceae</taxon>
        <taxon>Forsythieae</taxon>
        <taxon>Abeliophyllum</taxon>
    </lineage>
</organism>
<reference evidence="5" key="1">
    <citation type="submission" date="2024-07" db="EMBL/GenBank/DDBJ databases">
        <title>Two chromosome-level genome assemblies of Korean endemic species Abeliophyllum distichum and Forsythia ovata (Oleaceae).</title>
        <authorList>
            <person name="Jang H."/>
        </authorList>
    </citation>
    <scope>NUCLEOTIDE SEQUENCE [LARGE SCALE GENOMIC DNA]</scope>
</reference>
<dbReference type="CDD" id="cd06257">
    <property type="entry name" value="DnaJ"/>
    <property type="match status" value="1"/>
</dbReference>
<dbReference type="EMBL" id="JBFOLK010000009">
    <property type="protein sequence ID" value="KAL2484710.1"/>
    <property type="molecule type" value="Genomic_DNA"/>
</dbReference>
<gene>
    <name evidence="4" type="ORF">Adt_29466</name>
</gene>